<sequence length="109" mass="12963">MGLHCVSNQGVFIDRNEVKVLEIYGYRGRDRELRQVTCFLREMRFLQVMKVEIDADDDNKKLQLINHLLALPIRSSKFQIQFFSTFNWFIWSYETDVCIVHKCLEESVG</sequence>
<evidence type="ECO:0000313" key="2">
    <source>
        <dbReference type="EMBL" id="KAG7638392.1"/>
    </source>
</evidence>
<dbReference type="InterPro" id="IPR006566">
    <property type="entry name" value="FBD"/>
</dbReference>
<protein>
    <submittedName>
        <fullName evidence="2">FBD domain</fullName>
    </submittedName>
</protein>
<name>A0A8T2FQ67_9BRAS</name>
<dbReference type="InterPro" id="IPR055294">
    <property type="entry name" value="FBL60-like"/>
</dbReference>
<keyword evidence="3" id="KW-1185">Reference proteome</keyword>
<dbReference type="Proteomes" id="UP000694240">
    <property type="component" value="Chromosome 2"/>
</dbReference>
<comment type="caution">
    <text evidence="2">The sequence shown here is derived from an EMBL/GenBank/DDBJ whole genome shotgun (WGS) entry which is preliminary data.</text>
</comment>
<proteinExistence type="predicted"/>
<organism evidence="2 3">
    <name type="scientific">Arabidopsis thaliana x Arabidopsis arenosa</name>
    <dbReference type="NCBI Taxonomy" id="1240361"/>
    <lineage>
        <taxon>Eukaryota</taxon>
        <taxon>Viridiplantae</taxon>
        <taxon>Streptophyta</taxon>
        <taxon>Embryophyta</taxon>
        <taxon>Tracheophyta</taxon>
        <taxon>Spermatophyta</taxon>
        <taxon>Magnoliopsida</taxon>
        <taxon>eudicotyledons</taxon>
        <taxon>Gunneridae</taxon>
        <taxon>Pentapetalae</taxon>
        <taxon>rosids</taxon>
        <taxon>malvids</taxon>
        <taxon>Brassicales</taxon>
        <taxon>Brassicaceae</taxon>
        <taxon>Camelineae</taxon>
        <taxon>Arabidopsis</taxon>
    </lineage>
</organism>
<accession>A0A8T2FQ67</accession>
<evidence type="ECO:0000313" key="3">
    <source>
        <dbReference type="Proteomes" id="UP000694240"/>
    </source>
</evidence>
<feature type="domain" description="FBD" evidence="1">
    <location>
        <begin position="18"/>
        <end position="83"/>
    </location>
</feature>
<dbReference type="EMBL" id="JAEFBK010000002">
    <property type="protein sequence ID" value="KAG7638392.1"/>
    <property type="molecule type" value="Genomic_DNA"/>
</dbReference>
<dbReference type="PANTHER" id="PTHR31293:SF22">
    <property type="entry name" value="BNAC06G06520D PROTEIN"/>
    <property type="match status" value="1"/>
</dbReference>
<reference evidence="2 3" key="1">
    <citation type="submission" date="2020-12" db="EMBL/GenBank/DDBJ databases">
        <title>Concerted genomic and epigenomic changes stabilize Arabidopsis allopolyploids.</title>
        <authorList>
            <person name="Chen Z."/>
        </authorList>
    </citation>
    <scope>NUCLEOTIDE SEQUENCE [LARGE SCALE GENOMIC DNA]</scope>
    <source>
        <strain evidence="2">Allo738</strain>
        <tissue evidence="2">Leaf</tissue>
    </source>
</reference>
<dbReference type="SMART" id="SM00579">
    <property type="entry name" value="FBD"/>
    <property type="match status" value="1"/>
</dbReference>
<gene>
    <name evidence="2" type="ORF">ISN45_At02g028360</name>
</gene>
<dbReference type="PANTHER" id="PTHR31293">
    <property type="entry name" value="RNI-LIKE SUPERFAMILY PROTEIN"/>
    <property type="match status" value="1"/>
</dbReference>
<evidence type="ECO:0000259" key="1">
    <source>
        <dbReference type="SMART" id="SM00579"/>
    </source>
</evidence>
<dbReference type="AlphaFoldDB" id="A0A8T2FQ67"/>